<dbReference type="InterPro" id="IPR039557">
    <property type="entry name" value="AHAS_ACT"/>
</dbReference>
<evidence type="ECO:0000256" key="7">
    <source>
        <dbReference type="ARBA" id="ARBA00048670"/>
    </source>
</evidence>
<dbReference type="RefSeq" id="WP_377928594.1">
    <property type="nucleotide sequence ID" value="NZ_JBHUEM010000020.1"/>
</dbReference>
<evidence type="ECO:0000256" key="2">
    <source>
        <dbReference type="ARBA" id="ARBA00005025"/>
    </source>
</evidence>
<sequence length="89" mass="10199">MKRTLSMIVNNQLGVLNRLTNLFLRKGLNIDSLSVGPLDGKQMSLLTVVVSINEEKEVEQIKRQLEKQIDVLQITDFNQHYQNFTNARG</sequence>
<dbReference type="EC" id="2.2.1.6" evidence="8"/>
<comment type="function">
    <text evidence="8">Catalyzes the conversion of 2 pyruvate molecules into acetolactate in the first common step of the biosynthetic pathway of the branched-amino acids such as leucine, isoleucine, and valine.</text>
</comment>
<comment type="similarity">
    <text evidence="3 8">Belongs to the acetolactate synthase small subunit family.</text>
</comment>
<evidence type="ECO:0000313" key="10">
    <source>
        <dbReference type="EMBL" id="MFD1737380.1"/>
    </source>
</evidence>
<protein>
    <recommendedName>
        <fullName evidence="8">Acetolactate synthase small subunit</fullName>
        <shortName evidence="8">AHAS</shortName>
        <shortName evidence="8">ALS</shortName>
        <ecNumber evidence="8">2.2.1.6</ecNumber>
    </recommendedName>
    <alternativeName>
        <fullName evidence="8">Acetohydroxy-acid synthase small subunit</fullName>
    </alternativeName>
</protein>
<comment type="subunit">
    <text evidence="4 8">Dimer of large and small chains.</text>
</comment>
<comment type="pathway">
    <text evidence="1 8">Amino-acid biosynthesis; L-isoleucine biosynthesis; L-isoleucine from 2-oxobutanoate: step 1/4.</text>
</comment>
<keyword evidence="5 8" id="KW-0028">Amino-acid biosynthesis</keyword>
<evidence type="ECO:0000256" key="8">
    <source>
        <dbReference type="RuleBase" id="RU368092"/>
    </source>
</evidence>
<feature type="domain" description="ACT" evidence="9">
    <location>
        <begin position="4"/>
        <end position="79"/>
    </location>
</feature>
<keyword evidence="11" id="KW-1185">Reference proteome</keyword>
<dbReference type="PANTHER" id="PTHR30239:SF0">
    <property type="entry name" value="ACETOLACTATE SYNTHASE SMALL SUBUNIT 1, CHLOROPLASTIC"/>
    <property type="match status" value="1"/>
</dbReference>
<gene>
    <name evidence="10" type="primary">ilvN</name>
    <name evidence="10" type="ORF">ACFSCX_12520</name>
</gene>
<evidence type="ECO:0000256" key="5">
    <source>
        <dbReference type="ARBA" id="ARBA00022605"/>
    </source>
</evidence>
<dbReference type="InterPro" id="IPR045865">
    <property type="entry name" value="ACT-like_dom_sf"/>
</dbReference>
<evidence type="ECO:0000256" key="4">
    <source>
        <dbReference type="ARBA" id="ARBA00011744"/>
    </source>
</evidence>
<evidence type="ECO:0000313" key="11">
    <source>
        <dbReference type="Proteomes" id="UP001597214"/>
    </source>
</evidence>
<dbReference type="PANTHER" id="PTHR30239">
    <property type="entry name" value="ACETOLACTATE SYNTHASE SMALL SUBUNIT"/>
    <property type="match status" value="1"/>
</dbReference>
<dbReference type="EMBL" id="JBHUEM010000020">
    <property type="protein sequence ID" value="MFD1737380.1"/>
    <property type="molecule type" value="Genomic_DNA"/>
</dbReference>
<dbReference type="CDD" id="cd04878">
    <property type="entry name" value="ACT_AHAS"/>
    <property type="match status" value="1"/>
</dbReference>
<dbReference type="InterPro" id="IPR002912">
    <property type="entry name" value="ACT_dom"/>
</dbReference>
<keyword evidence="8 10" id="KW-0808">Transferase</keyword>
<keyword evidence="6 8" id="KW-0100">Branched-chain amino acid biosynthesis</keyword>
<evidence type="ECO:0000256" key="6">
    <source>
        <dbReference type="ARBA" id="ARBA00023304"/>
    </source>
</evidence>
<dbReference type="Gene3D" id="3.30.70.260">
    <property type="match status" value="1"/>
</dbReference>
<evidence type="ECO:0000256" key="3">
    <source>
        <dbReference type="ARBA" id="ARBA00006341"/>
    </source>
</evidence>
<organism evidence="10 11">
    <name type="scientific">Bacillus salitolerans</name>
    <dbReference type="NCBI Taxonomy" id="1437434"/>
    <lineage>
        <taxon>Bacteria</taxon>
        <taxon>Bacillati</taxon>
        <taxon>Bacillota</taxon>
        <taxon>Bacilli</taxon>
        <taxon>Bacillales</taxon>
        <taxon>Bacillaceae</taxon>
        <taxon>Bacillus</taxon>
    </lineage>
</organism>
<comment type="pathway">
    <text evidence="2 8">Amino-acid biosynthesis; L-valine biosynthesis; L-valine from pyruvate: step 1/4.</text>
</comment>
<accession>A0ABW4LTB2</accession>
<dbReference type="InterPro" id="IPR054480">
    <property type="entry name" value="AHAS_small-like_ACT"/>
</dbReference>
<proteinExistence type="inferred from homology"/>
<evidence type="ECO:0000259" key="9">
    <source>
        <dbReference type="PROSITE" id="PS51671"/>
    </source>
</evidence>
<name>A0ABW4LTB2_9BACI</name>
<dbReference type="Proteomes" id="UP001597214">
    <property type="component" value="Unassembled WGS sequence"/>
</dbReference>
<reference evidence="11" key="1">
    <citation type="journal article" date="2019" name="Int. J. Syst. Evol. Microbiol.">
        <title>The Global Catalogue of Microorganisms (GCM) 10K type strain sequencing project: providing services to taxonomists for standard genome sequencing and annotation.</title>
        <authorList>
            <consortium name="The Broad Institute Genomics Platform"/>
            <consortium name="The Broad Institute Genome Sequencing Center for Infectious Disease"/>
            <person name="Wu L."/>
            <person name="Ma J."/>
        </authorList>
    </citation>
    <scope>NUCLEOTIDE SEQUENCE [LARGE SCALE GENOMIC DNA]</scope>
    <source>
        <strain evidence="11">CCUG 49339</strain>
    </source>
</reference>
<comment type="catalytic activity">
    <reaction evidence="7 8">
        <text>2 pyruvate + H(+) = (2S)-2-acetolactate + CO2</text>
        <dbReference type="Rhea" id="RHEA:25249"/>
        <dbReference type="ChEBI" id="CHEBI:15361"/>
        <dbReference type="ChEBI" id="CHEBI:15378"/>
        <dbReference type="ChEBI" id="CHEBI:16526"/>
        <dbReference type="ChEBI" id="CHEBI:58476"/>
        <dbReference type="EC" id="2.2.1.6"/>
    </reaction>
</comment>
<dbReference type="PROSITE" id="PS51671">
    <property type="entry name" value="ACT"/>
    <property type="match status" value="1"/>
</dbReference>
<dbReference type="NCBIfam" id="TIGR00119">
    <property type="entry name" value="acolac_sm"/>
    <property type="match status" value="1"/>
</dbReference>
<dbReference type="Pfam" id="PF22629">
    <property type="entry name" value="ACT_AHAS_ss"/>
    <property type="match status" value="1"/>
</dbReference>
<dbReference type="InterPro" id="IPR004789">
    <property type="entry name" value="Acetalactate_synth_ssu"/>
</dbReference>
<dbReference type="SUPFAM" id="SSF55021">
    <property type="entry name" value="ACT-like"/>
    <property type="match status" value="1"/>
</dbReference>
<dbReference type="GO" id="GO:0003984">
    <property type="term" value="F:acetolactate synthase activity"/>
    <property type="evidence" value="ECO:0007669"/>
    <property type="project" value="UniProtKB-EC"/>
</dbReference>
<comment type="caution">
    <text evidence="10">The sequence shown here is derived from an EMBL/GenBank/DDBJ whole genome shotgun (WGS) entry which is preliminary data.</text>
</comment>
<evidence type="ECO:0000256" key="1">
    <source>
        <dbReference type="ARBA" id="ARBA00004974"/>
    </source>
</evidence>